<comment type="catalytic activity">
    <reaction evidence="11">
        <text>[GlcNAc-(1-&gt;4)-Mur2Ac(oyl-L-Ala-gamma-D-Glu-L-Lys-D-Ala-D-Ala)](n)-di-trans,octa-cis-undecaprenyl diphosphate + beta-D-GlcNAc-(1-&gt;4)-Mur2Ac(oyl-L-Ala-gamma-D-Glu-L-Lys-D-Ala-D-Ala)-di-trans,octa-cis-undecaprenyl diphosphate = [GlcNAc-(1-&gt;4)-Mur2Ac(oyl-L-Ala-gamma-D-Glu-L-Lys-D-Ala-D-Ala)](n+1)-di-trans,octa-cis-undecaprenyl diphosphate + di-trans,octa-cis-undecaprenyl diphosphate + H(+)</text>
        <dbReference type="Rhea" id="RHEA:23708"/>
        <dbReference type="Rhea" id="RHEA-COMP:9602"/>
        <dbReference type="Rhea" id="RHEA-COMP:9603"/>
        <dbReference type="ChEBI" id="CHEBI:15378"/>
        <dbReference type="ChEBI" id="CHEBI:58405"/>
        <dbReference type="ChEBI" id="CHEBI:60033"/>
        <dbReference type="ChEBI" id="CHEBI:78435"/>
        <dbReference type="EC" id="2.4.99.28"/>
    </reaction>
</comment>
<proteinExistence type="predicted"/>
<comment type="pathway">
    <text evidence="2">Cell wall biogenesis; peptidoglycan biosynthesis.</text>
</comment>
<evidence type="ECO:0000256" key="5">
    <source>
        <dbReference type="ARBA" id="ARBA00022679"/>
    </source>
</evidence>
<dbReference type="InterPro" id="IPR050396">
    <property type="entry name" value="Glycosyltr_51/Transpeptidase"/>
</dbReference>
<dbReference type="Pfam" id="PF00912">
    <property type="entry name" value="Transgly"/>
    <property type="match status" value="1"/>
</dbReference>
<evidence type="ECO:0000256" key="9">
    <source>
        <dbReference type="ARBA" id="ARBA00023316"/>
    </source>
</evidence>
<dbReference type="GO" id="GO:0005886">
    <property type="term" value="C:plasma membrane"/>
    <property type="evidence" value="ECO:0007669"/>
    <property type="project" value="UniProtKB-SubCell"/>
</dbReference>
<evidence type="ECO:0000256" key="10">
    <source>
        <dbReference type="ARBA" id="ARBA00034000"/>
    </source>
</evidence>
<dbReference type="PANTHER" id="PTHR32282:SF11">
    <property type="entry name" value="PENICILLIN-BINDING PROTEIN 1B"/>
    <property type="match status" value="1"/>
</dbReference>
<evidence type="ECO:0000256" key="11">
    <source>
        <dbReference type="ARBA" id="ARBA00049902"/>
    </source>
</evidence>
<evidence type="ECO:0000313" key="13">
    <source>
        <dbReference type="EMBL" id="AIA90912.1"/>
    </source>
</evidence>
<evidence type="ECO:0000256" key="7">
    <source>
        <dbReference type="ARBA" id="ARBA00022984"/>
    </source>
</evidence>
<dbReference type="SUPFAM" id="SSF53955">
    <property type="entry name" value="Lysozyme-like"/>
    <property type="match status" value="1"/>
</dbReference>
<dbReference type="InterPro" id="IPR036950">
    <property type="entry name" value="PBP_transglycosylase"/>
</dbReference>
<keyword evidence="8" id="KW-0472">Membrane</keyword>
<keyword evidence="7" id="KW-0573">Peptidoglycan synthesis</keyword>
<name>A0A060C7M9_9AQUI</name>
<evidence type="ECO:0000256" key="4">
    <source>
        <dbReference type="ARBA" id="ARBA00022676"/>
    </source>
</evidence>
<evidence type="ECO:0000259" key="12">
    <source>
        <dbReference type="Pfam" id="PF00912"/>
    </source>
</evidence>
<evidence type="ECO:0000256" key="1">
    <source>
        <dbReference type="ARBA" id="ARBA00004236"/>
    </source>
</evidence>
<dbReference type="GO" id="GO:0008360">
    <property type="term" value="P:regulation of cell shape"/>
    <property type="evidence" value="ECO:0007669"/>
    <property type="project" value="UniProtKB-KW"/>
</dbReference>
<organism evidence="13">
    <name type="scientific">uncultured Thermocrinis sp</name>
    <dbReference type="NCBI Taxonomy" id="158793"/>
    <lineage>
        <taxon>Bacteria</taxon>
        <taxon>Pseudomonadati</taxon>
        <taxon>Aquificota</taxon>
        <taxon>Aquificia</taxon>
        <taxon>Aquificales</taxon>
        <taxon>Aquificaceae</taxon>
        <taxon>Thermocrinis</taxon>
        <taxon>environmental samples</taxon>
    </lineage>
</organism>
<dbReference type="PANTHER" id="PTHR32282">
    <property type="entry name" value="BINDING PROTEIN TRANSPEPTIDASE, PUTATIVE-RELATED"/>
    <property type="match status" value="1"/>
</dbReference>
<protein>
    <submittedName>
        <fullName evidence="13">Transgly</fullName>
    </submittedName>
</protein>
<keyword evidence="9" id="KW-0961">Cell wall biogenesis/degradation</keyword>
<reference evidence="13" key="1">
    <citation type="journal article" date="2013" name="Environ. Microbiol.">
        <title>Seasonally variable intestinal metagenomes of the red palm weevil (Rhynchophorus ferrugineus).</title>
        <authorList>
            <person name="Jia S."/>
            <person name="Zhang X."/>
            <person name="Zhang G."/>
            <person name="Yin A."/>
            <person name="Zhang S."/>
            <person name="Li F."/>
            <person name="Wang L."/>
            <person name="Zhao D."/>
            <person name="Yun Q."/>
            <person name="Tala"/>
            <person name="Wang J."/>
            <person name="Sun G."/>
            <person name="Baabdullah M."/>
            <person name="Yu X."/>
            <person name="Hu S."/>
            <person name="Al-Mssallem I.S."/>
            <person name="Yu J."/>
        </authorList>
    </citation>
    <scope>NUCLEOTIDE SEQUENCE</scope>
</reference>
<evidence type="ECO:0000256" key="6">
    <source>
        <dbReference type="ARBA" id="ARBA00022960"/>
    </source>
</evidence>
<evidence type="ECO:0000256" key="3">
    <source>
        <dbReference type="ARBA" id="ARBA00022475"/>
    </source>
</evidence>
<dbReference type="InterPro" id="IPR001264">
    <property type="entry name" value="Glyco_trans_51"/>
</dbReference>
<dbReference type="GO" id="GO:0008955">
    <property type="term" value="F:peptidoglycan glycosyltransferase activity"/>
    <property type="evidence" value="ECO:0007669"/>
    <property type="project" value="UniProtKB-EC"/>
</dbReference>
<dbReference type="InterPro" id="IPR023346">
    <property type="entry name" value="Lysozyme-like_dom_sf"/>
</dbReference>
<keyword evidence="6" id="KW-0133">Cell shape</keyword>
<dbReference type="Gene3D" id="1.10.3810.10">
    <property type="entry name" value="Biosynthetic peptidoglycan transglycosylase-like"/>
    <property type="match status" value="1"/>
</dbReference>
<feature type="domain" description="Glycosyl transferase family 51" evidence="12">
    <location>
        <begin position="2"/>
        <end position="119"/>
    </location>
</feature>
<evidence type="ECO:0000256" key="2">
    <source>
        <dbReference type="ARBA" id="ARBA00004752"/>
    </source>
</evidence>
<keyword evidence="4" id="KW-0328">Glycosyltransferase</keyword>
<dbReference type="EMBL" id="KF123607">
    <property type="protein sequence ID" value="AIA90912.1"/>
    <property type="molecule type" value="Genomic_DNA"/>
</dbReference>
<dbReference type="GO" id="GO:0071555">
    <property type="term" value="P:cell wall organization"/>
    <property type="evidence" value="ECO:0007669"/>
    <property type="project" value="UniProtKB-KW"/>
</dbReference>
<keyword evidence="5" id="KW-0808">Transferase</keyword>
<keyword evidence="3" id="KW-1003">Cell membrane</keyword>
<dbReference type="GO" id="GO:0009002">
    <property type="term" value="F:serine-type D-Ala-D-Ala carboxypeptidase activity"/>
    <property type="evidence" value="ECO:0007669"/>
    <property type="project" value="UniProtKB-EC"/>
</dbReference>
<sequence length="120" mass="13520">MRRFSPWLRQATIATEDANFYRHEGVDPVALARALYYAVAERDIVSGASTIPQQLVKMLLLTPEFTLTRKVKEAILAAEISRIYDKDDILEIYLNEINYGNLSYGAAAAAQTYFNKDVAT</sequence>
<comment type="subcellular location">
    <subcellularLocation>
        <location evidence="1">Cell membrane</location>
    </subcellularLocation>
</comment>
<evidence type="ECO:0000256" key="8">
    <source>
        <dbReference type="ARBA" id="ARBA00023136"/>
    </source>
</evidence>
<comment type="catalytic activity">
    <reaction evidence="10">
        <text>Preferential cleavage: (Ac)2-L-Lys-D-Ala-|-D-Ala. Also transpeptidation of peptidyl-alanyl moieties that are N-acyl substituents of D-alanine.</text>
        <dbReference type="EC" id="3.4.16.4"/>
    </reaction>
</comment>
<dbReference type="GO" id="GO:0009252">
    <property type="term" value="P:peptidoglycan biosynthetic process"/>
    <property type="evidence" value="ECO:0007669"/>
    <property type="project" value="UniProtKB-KW"/>
</dbReference>
<dbReference type="AlphaFoldDB" id="A0A060C7M9"/>
<accession>A0A060C7M9</accession>
<dbReference type="GO" id="GO:0030288">
    <property type="term" value="C:outer membrane-bounded periplasmic space"/>
    <property type="evidence" value="ECO:0007669"/>
    <property type="project" value="TreeGrafter"/>
</dbReference>